<sequence>MFPLNLRIAAPLICLGVILLFLLLFLILRNTFSVPLILMALIISLCTVSICVVCCSEWGLIKLSSINWLLCFRRFHNNHLNQLEQKVQRTSDCCNGSSSCGVLYNRRNIVLLKHASLH</sequence>
<dbReference type="WBParaSite" id="TREG1_126560.1">
    <property type="protein sequence ID" value="TREG1_126560.1"/>
    <property type="gene ID" value="TREG1_126560"/>
</dbReference>
<reference evidence="2" key="1">
    <citation type="submission" date="2022-06" db="EMBL/GenBank/DDBJ databases">
        <authorList>
            <person name="Berger JAMES D."/>
            <person name="Berger JAMES D."/>
        </authorList>
    </citation>
    <scope>NUCLEOTIDE SEQUENCE [LARGE SCALE GENOMIC DNA]</scope>
</reference>
<dbReference type="Proteomes" id="UP000050795">
    <property type="component" value="Unassembled WGS sequence"/>
</dbReference>
<keyword evidence="1" id="KW-0812">Transmembrane</keyword>
<keyword evidence="1" id="KW-1133">Transmembrane helix</keyword>
<evidence type="ECO:0000256" key="1">
    <source>
        <dbReference type="SAM" id="Phobius"/>
    </source>
</evidence>
<reference evidence="3" key="2">
    <citation type="submission" date="2023-11" db="UniProtKB">
        <authorList>
            <consortium name="WormBaseParasite"/>
        </authorList>
    </citation>
    <scope>IDENTIFICATION</scope>
</reference>
<keyword evidence="1" id="KW-0472">Membrane</keyword>
<feature type="transmembrane region" description="Helical" evidence="1">
    <location>
        <begin position="7"/>
        <end position="28"/>
    </location>
</feature>
<evidence type="ECO:0000313" key="3">
    <source>
        <dbReference type="WBParaSite" id="TREG1_126560.1"/>
    </source>
</evidence>
<proteinExistence type="predicted"/>
<protein>
    <submittedName>
        <fullName evidence="3">Uncharacterized protein</fullName>
    </submittedName>
</protein>
<organism evidence="2 3">
    <name type="scientific">Trichobilharzia regenti</name>
    <name type="common">Nasal bird schistosome</name>
    <dbReference type="NCBI Taxonomy" id="157069"/>
    <lineage>
        <taxon>Eukaryota</taxon>
        <taxon>Metazoa</taxon>
        <taxon>Spiralia</taxon>
        <taxon>Lophotrochozoa</taxon>
        <taxon>Platyhelminthes</taxon>
        <taxon>Trematoda</taxon>
        <taxon>Digenea</taxon>
        <taxon>Strigeidida</taxon>
        <taxon>Schistosomatoidea</taxon>
        <taxon>Schistosomatidae</taxon>
        <taxon>Trichobilharzia</taxon>
    </lineage>
</organism>
<evidence type="ECO:0000313" key="2">
    <source>
        <dbReference type="Proteomes" id="UP000050795"/>
    </source>
</evidence>
<dbReference type="AlphaFoldDB" id="A0AA85J3J7"/>
<feature type="transmembrane region" description="Helical" evidence="1">
    <location>
        <begin position="34"/>
        <end position="55"/>
    </location>
</feature>
<name>A0AA85J3J7_TRIRE</name>
<accession>A0AA85J3J7</accession>
<keyword evidence="2" id="KW-1185">Reference proteome</keyword>